<evidence type="ECO:0000313" key="2">
    <source>
        <dbReference type="EMBL" id="GFR29736.1"/>
    </source>
</evidence>
<feature type="compositionally biased region" description="Basic and acidic residues" evidence="1">
    <location>
        <begin position="100"/>
        <end position="115"/>
    </location>
</feature>
<protein>
    <submittedName>
        <fullName evidence="2">Uncharacterized protein</fullName>
    </submittedName>
</protein>
<keyword evidence="3" id="KW-1185">Reference proteome</keyword>
<organism evidence="2 3">
    <name type="scientific">Trichonephila clavata</name>
    <name type="common">Joro spider</name>
    <name type="synonym">Nephila clavata</name>
    <dbReference type="NCBI Taxonomy" id="2740835"/>
    <lineage>
        <taxon>Eukaryota</taxon>
        <taxon>Metazoa</taxon>
        <taxon>Ecdysozoa</taxon>
        <taxon>Arthropoda</taxon>
        <taxon>Chelicerata</taxon>
        <taxon>Arachnida</taxon>
        <taxon>Araneae</taxon>
        <taxon>Araneomorphae</taxon>
        <taxon>Entelegynae</taxon>
        <taxon>Araneoidea</taxon>
        <taxon>Nephilidae</taxon>
        <taxon>Trichonephila</taxon>
    </lineage>
</organism>
<proteinExistence type="predicted"/>
<sequence length="200" mass="22520">MEVDPPDRLGPCTRILDLMTTIETEDILISNFSGFRNIPDTDQNIPMKEIIRNQIEGHQQGKNAALTELDSLPPCINSNCYLCCTTRMPSNTPSQMPEESETKIENPPTIDKDCESTEDNPLPKRKTKKKCKKPKDVTDDFVFPKKTARPASPIPIEPIATANSFSDLEVRIEVEEQQQMEELPQESPAPKPISPIFLKI</sequence>
<feature type="region of interest" description="Disordered" evidence="1">
    <location>
        <begin position="178"/>
        <end position="200"/>
    </location>
</feature>
<reference evidence="2" key="1">
    <citation type="submission" date="2020-07" db="EMBL/GenBank/DDBJ databases">
        <title>Multicomponent nature underlies the extraordinary mechanical properties of spider dragline silk.</title>
        <authorList>
            <person name="Kono N."/>
            <person name="Nakamura H."/>
            <person name="Mori M."/>
            <person name="Yoshida Y."/>
            <person name="Ohtoshi R."/>
            <person name="Malay A.D."/>
            <person name="Moran D.A.P."/>
            <person name="Tomita M."/>
            <person name="Numata K."/>
            <person name="Arakawa K."/>
        </authorList>
    </citation>
    <scope>NUCLEOTIDE SEQUENCE</scope>
</reference>
<name>A0A8X6K3V0_TRICU</name>
<accession>A0A8X6K3V0</accession>
<comment type="caution">
    <text evidence="2">The sequence shown here is derived from an EMBL/GenBank/DDBJ whole genome shotgun (WGS) entry which is preliminary data.</text>
</comment>
<dbReference type="Proteomes" id="UP000887116">
    <property type="component" value="Unassembled WGS sequence"/>
</dbReference>
<dbReference type="AlphaFoldDB" id="A0A8X6K3V0"/>
<feature type="region of interest" description="Disordered" evidence="1">
    <location>
        <begin position="90"/>
        <end position="135"/>
    </location>
</feature>
<dbReference type="EMBL" id="BMAO01039204">
    <property type="protein sequence ID" value="GFR29736.1"/>
    <property type="molecule type" value="Genomic_DNA"/>
</dbReference>
<dbReference type="OrthoDB" id="6470460at2759"/>
<evidence type="ECO:0000313" key="3">
    <source>
        <dbReference type="Proteomes" id="UP000887116"/>
    </source>
</evidence>
<feature type="compositionally biased region" description="Basic residues" evidence="1">
    <location>
        <begin position="123"/>
        <end position="133"/>
    </location>
</feature>
<gene>
    <name evidence="2" type="ORF">TNCT_111241</name>
</gene>
<evidence type="ECO:0000256" key="1">
    <source>
        <dbReference type="SAM" id="MobiDB-lite"/>
    </source>
</evidence>